<evidence type="ECO:0000313" key="2">
    <source>
        <dbReference type="Proteomes" id="UP001066276"/>
    </source>
</evidence>
<accession>A0AAV7LGZ9</accession>
<keyword evidence="2" id="KW-1185">Reference proteome</keyword>
<dbReference type="Proteomes" id="UP001066276">
    <property type="component" value="Chromosome 11"/>
</dbReference>
<dbReference type="AlphaFoldDB" id="A0AAV7LGZ9"/>
<evidence type="ECO:0000313" key="1">
    <source>
        <dbReference type="EMBL" id="KAJ1089672.1"/>
    </source>
</evidence>
<proteinExistence type="predicted"/>
<protein>
    <submittedName>
        <fullName evidence="1">Uncharacterized protein</fullName>
    </submittedName>
</protein>
<gene>
    <name evidence="1" type="ORF">NDU88_002820</name>
</gene>
<name>A0AAV7LGZ9_PLEWA</name>
<comment type="caution">
    <text evidence="1">The sequence shown here is derived from an EMBL/GenBank/DDBJ whole genome shotgun (WGS) entry which is preliminary data.</text>
</comment>
<sequence length="106" mass="11706">MRRTFAGLARWSLRTAVLRLRRRWPPRPAALRGWHFSVFEPAAWAVLPIPGALAAGEDLPDPQGFRLWRLPRSYVTGGAPLVLLGARTRPCPGTETFFGLSGEGAQ</sequence>
<organism evidence="1 2">
    <name type="scientific">Pleurodeles waltl</name>
    <name type="common">Iberian ribbed newt</name>
    <dbReference type="NCBI Taxonomy" id="8319"/>
    <lineage>
        <taxon>Eukaryota</taxon>
        <taxon>Metazoa</taxon>
        <taxon>Chordata</taxon>
        <taxon>Craniata</taxon>
        <taxon>Vertebrata</taxon>
        <taxon>Euteleostomi</taxon>
        <taxon>Amphibia</taxon>
        <taxon>Batrachia</taxon>
        <taxon>Caudata</taxon>
        <taxon>Salamandroidea</taxon>
        <taxon>Salamandridae</taxon>
        <taxon>Pleurodelinae</taxon>
        <taxon>Pleurodeles</taxon>
    </lineage>
</organism>
<reference evidence="1" key="1">
    <citation type="journal article" date="2022" name="bioRxiv">
        <title>Sequencing and chromosome-scale assembly of the giantPleurodeles waltlgenome.</title>
        <authorList>
            <person name="Brown T."/>
            <person name="Elewa A."/>
            <person name="Iarovenko S."/>
            <person name="Subramanian E."/>
            <person name="Araus A.J."/>
            <person name="Petzold A."/>
            <person name="Susuki M."/>
            <person name="Suzuki K.-i.T."/>
            <person name="Hayashi T."/>
            <person name="Toyoda A."/>
            <person name="Oliveira C."/>
            <person name="Osipova E."/>
            <person name="Leigh N.D."/>
            <person name="Simon A."/>
            <person name="Yun M.H."/>
        </authorList>
    </citation>
    <scope>NUCLEOTIDE SEQUENCE</scope>
    <source>
        <strain evidence="1">20211129_DDA</strain>
        <tissue evidence="1">Liver</tissue>
    </source>
</reference>
<dbReference type="EMBL" id="JANPWB010000015">
    <property type="protein sequence ID" value="KAJ1089672.1"/>
    <property type="molecule type" value="Genomic_DNA"/>
</dbReference>